<name>A0A942EBN0_9HYPH</name>
<sequence length="338" mass="36987">MGQAHAMSDHEYREKVFFQTFGSVPEPAFDDPKEQQEVWGGVWGCSNDVGKLRAVLMHRPGDELKVVRADKPMPEVGGFGDPEKGWYWIGKELPDLAAMQRAHDQFTDILRKEGVNVVLVGEAAPGRMKQVYTRDSCVGIKSGAIVTRLARKVRRGEELPVTRALARVGCPIVATLTGNAVFEGGGYANIDEKTAVCCVSVACNEEGVRQMQAILAYHGVELITLPGMGYRIHIDGAFNMIDVDKAIVNLNELPWFFIEYLQKRGIKLIELPPEDNAFSLNSLAIAPSKVVMHGSRSKRLEDRLADAGVELITCDYEPVEAGGGGIHCSTAPLARDPV</sequence>
<reference evidence="4" key="1">
    <citation type="submission" date="2021-04" db="EMBL/GenBank/DDBJ databases">
        <title>Pseudaminobacter soli sp. nov., isolated from paddy soil contaminated by heavy metals.</title>
        <authorList>
            <person name="Zhang K."/>
        </authorList>
    </citation>
    <scope>NUCLEOTIDE SEQUENCE</scope>
    <source>
        <strain evidence="4">19-2017</strain>
    </source>
</reference>
<dbReference type="PANTHER" id="PTHR47271:SF2">
    <property type="entry name" value="ARGININE DEIMINASE"/>
    <property type="match status" value="1"/>
</dbReference>
<evidence type="ECO:0000256" key="3">
    <source>
        <dbReference type="ARBA" id="ARBA00049429"/>
    </source>
</evidence>
<accession>A0A942EBN0</accession>
<dbReference type="AlphaFoldDB" id="A0A942EBN0"/>
<dbReference type="GO" id="GO:0016990">
    <property type="term" value="F:arginine deiminase activity"/>
    <property type="evidence" value="ECO:0007669"/>
    <property type="project" value="UniProtKB-EC"/>
</dbReference>
<dbReference type="EC" id="3.5.3.6" evidence="2"/>
<proteinExistence type="predicted"/>
<comment type="catalytic activity">
    <reaction evidence="3">
        <text>L-arginine + H2O = L-citrulline + NH4(+)</text>
        <dbReference type="Rhea" id="RHEA:19597"/>
        <dbReference type="ChEBI" id="CHEBI:15377"/>
        <dbReference type="ChEBI" id="CHEBI:28938"/>
        <dbReference type="ChEBI" id="CHEBI:32682"/>
        <dbReference type="ChEBI" id="CHEBI:57743"/>
        <dbReference type="EC" id="3.5.3.6"/>
    </reaction>
</comment>
<dbReference type="Proteomes" id="UP000680348">
    <property type="component" value="Unassembled WGS sequence"/>
</dbReference>
<comment type="caution">
    <text evidence="4">The sequence shown here is derived from an EMBL/GenBank/DDBJ whole genome shotgun (WGS) entry which is preliminary data.</text>
</comment>
<comment type="pathway">
    <text evidence="1">Amino-acid degradation; L-arginine degradation via ADI pathway; carbamoyl phosphate from L-arginine: step 1/2.</text>
</comment>
<dbReference type="PANTHER" id="PTHR47271">
    <property type="entry name" value="ARGININE DEIMINASE"/>
    <property type="match status" value="1"/>
</dbReference>
<evidence type="ECO:0000256" key="1">
    <source>
        <dbReference type="ARBA" id="ARBA00005213"/>
    </source>
</evidence>
<evidence type="ECO:0000313" key="4">
    <source>
        <dbReference type="EMBL" id="MBS3652137.1"/>
    </source>
</evidence>
<protein>
    <recommendedName>
        <fullName evidence="2">arginine deiminase</fullName>
        <ecNumber evidence="2">3.5.3.6</ecNumber>
    </recommendedName>
</protein>
<gene>
    <name evidence="4" type="ORF">KEU06_26415</name>
</gene>
<organism evidence="4 5">
    <name type="scientific">Pseudaminobacter soli</name>
    <name type="common">ex Zhang et al. 2022</name>
    <dbReference type="NCBI Taxonomy" id="2831468"/>
    <lineage>
        <taxon>Bacteria</taxon>
        <taxon>Pseudomonadati</taxon>
        <taxon>Pseudomonadota</taxon>
        <taxon>Alphaproteobacteria</taxon>
        <taxon>Hyphomicrobiales</taxon>
        <taxon>Phyllobacteriaceae</taxon>
        <taxon>Pseudaminobacter</taxon>
    </lineage>
</organism>
<dbReference type="Pfam" id="PF19420">
    <property type="entry name" value="DDAH_eukar"/>
    <property type="match status" value="1"/>
</dbReference>
<dbReference type="EMBL" id="JAGWCR010000020">
    <property type="protein sequence ID" value="MBS3652137.1"/>
    <property type="molecule type" value="Genomic_DNA"/>
</dbReference>
<dbReference type="GO" id="GO:0019546">
    <property type="term" value="P:L-arginine deiminase pathway"/>
    <property type="evidence" value="ECO:0007669"/>
    <property type="project" value="TreeGrafter"/>
</dbReference>
<evidence type="ECO:0000313" key="5">
    <source>
        <dbReference type="Proteomes" id="UP000680348"/>
    </source>
</evidence>
<evidence type="ECO:0000256" key="2">
    <source>
        <dbReference type="ARBA" id="ARBA00012171"/>
    </source>
</evidence>
<keyword evidence="5" id="KW-1185">Reference proteome</keyword>
<dbReference type="Gene3D" id="3.75.10.10">
    <property type="entry name" value="L-arginine/glycine Amidinotransferase, Chain A"/>
    <property type="match status" value="1"/>
</dbReference>
<dbReference type="SUPFAM" id="SSF55909">
    <property type="entry name" value="Pentein"/>
    <property type="match status" value="1"/>
</dbReference>